<keyword evidence="2" id="KW-0378">Hydrolase</keyword>
<dbReference type="AlphaFoldDB" id="A0A8H3F0H5"/>
<sequence>MNSSTVGPAVEARVGDAKIPSLSSSIDESSLCTNNVIVREQLASRDDRGTSGEMEAAGSRSSSDPAADVIKPHVQPEPLSFPQLSNNAPTSPKPSAKRAPSEGEDEEPATAKGFQRSASPTSAMHRSKGALYEKVGEEGVCKMHKFSLYETASRYYLVGGDITDRKFRILKIDRTADSGDLIVAEDEIVYTKEEMNQLLNAVDDGNRASGGLKLKCSTWGLLGFIRFTSAYYMLLITKRSQVAMIGGHYIYQVDGTELVSLTVSSSSRFKLDRDAEEARFVGILSNLDLSRSFYFSYSYDITRTLQHNIVRERQILCNGNAIISERSHNSMFVWNHHLLDPASRALKNTDDWCLPIIHGFVDQARLSIYGRAVYITIIARRSRFFAGARFLKRGANDLGYVANDVETEQIVSEMLTTSFHAPGPQLFANPNYTSYVQHRGSIPLYWTQDNTGVTPKPDIEMNLIDPFYSAAALHFDDLFERYGAPLYVLNLVKSRERTPRESILLKEYTNAIQYLNQFLPEDKKILYKAWDMSRASKSRDQDVIGTLELIAEDVVTATGFFRNGSIQSEDLLMQNGVARTNCIDCLDRTNAAQFVIGKRALGHQLHALGVISDTLIDYDTDAVNLFTHMYHDHGDTIAIQYGGSHLVNTMETYRKINQWTSHSRDMVESFKRYYNNSFLDKQRQEAYNLFLGNYKFVQGQPMLWDLTTDYYLHHADPRLWSGKSRKSYITWFTPENLKTRELHKATQPQGPLAGKSLSFFDDYWLEYYRPLAVSSFAKVFSYKMNSTFRYIPFKSTQDGRYDLSPFRVRATHDHDTPEKLRQRKEVAIVTPQEIAAVDQSVQAPLIISPTKHTELPNWLQSQLNGSVPPRPGIVGKVDSDVHSVGQAPKDVSSPSKPVKDKSAMTQWTLDQIYSNSLNPSVTDSEAYEYQRYISHPLSLPLVTTTDIPPNPNTVFLIHVNSSARDTMVNMHSNEDIADYTEFLNVGEDPLTVFETDAPKKRYKAYRQWLKGKSLFKQQRLDQ</sequence>
<evidence type="ECO:0000313" key="6">
    <source>
        <dbReference type="EMBL" id="CAF9914774.1"/>
    </source>
</evidence>
<feature type="region of interest" description="Disordered" evidence="4">
    <location>
        <begin position="1"/>
        <end position="125"/>
    </location>
</feature>
<dbReference type="PANTHER" id="PTHR45738:SF5">
    <property type="entry name" value="POLYPHOSPHOINOSITIDE PHOSPHATASE"/>
    <property type="match status" value="1"/>
</dbReference>
<proteinExistence type="predicted"/>
<gene>
    <name evidence="6" type="primary">FIG4</name>
    <name evidence="6" type="ORF">HETSPECPRED_002079</name>
</gene>
<organism evidence="6 7">
    <name type="scientific">Heterodermia speciosa</name>
    <dbReference type="NCBI Taxonomy" id="116794"/>
    <lineage>
        <taxon>Eukaryota</taxon>
        <taxon>Fungi</taxon>
        <taxon>Dikarya</taxon>
        <taxon>Ascomycota</taxon>
        <taxon>Pezizomycotina</taxon>
        <taxon>Lecanoromycetes</taxon>
        <taxon>OSLEUM clade</taxon>
        <taxon>Lecanoromycetidae</taxon>
        <taxon>Caliciales</taxon>
        <taxon>Physciaceae</taxon>
        <taxon>Heterodermia</taxon>
    </lineage>
</organism>
<dbReference type="InterPro" id="IPR002013">
    <property type="entry name" value="SAC_dom"/>
</dbReference>
<comment type="caution">
    <text evidence="6">The sequence shown here is derived from an EMBL/GenBank/DDBJ whole genome shotgun (WGS) entry which is preliminary data.</text>
</comment>
<feature type="compositionally biased region" description="Low complexity" evidence="4">
    <location>
        <begin position="21"/>
        <end position="30"/>
    </location>
</feature>
<name>A0A8H3F0H5_9LECA</name>
<keyword evidence="7" id="KW-1185">Reference proteome</keyword>
<evidence type="ECO:0000259" key="5">
    <source>
        <dbReference type="PROSITE" id="PS50275"/>
    </source>
</evidence>
<evidence type="ECO:0000256" key="1">
    <source>
        <dbReference type="ARBA" id="ARBA00004308"/>
    </source>
</evidence>
<comment type="subcellular location">
    <subcellularLocation>
        <location evidence="1">Endomembrane system</location>
    </subcellularLocation>
</comment>
<dbReference type="Proteomes" id="UP000664521">
    <property type="component" value="Unassembled WGS sequence"/>
</dbReference>
<dbReference type="OrthoDB" id="405996at2759"/>
<dbReference type="GO" id="GO:0043813">
    <property type="term" value="F:phosphatidylinositol-3,5-bisphosphate 5-phosphatase activity"/>
    <property type="evidence" value="ECO:0007669"/>
    <property type="project" value="InterPro"/>
</dbReference>
<dbReference type="PROSITE" id="PS50275">
    <property type="entry name" value="SAC"/>
    <property type="match status" value="1"/>
</dbReference>
<dbReference type="GO" id="GO:0046856">
    <property type="term" value="P:phosphatidylinositol dephosphorylation"/>
    <property type="evidence" value="ECO:0007669"/>
    <property type="project" value="InterPro"/>
</dbReference>
<feature type="domain" description="SAC" evidence="5">
    <location>
        <begin position="284"/>
        <end position="643"/>
    </location>
</feature>
<dbReference type="InterPro" id="IPR043573">
    <property type="entry name" value="Fig4-like"/>
</dbReference>
<evidence type="ECO:0000256" key="4">
    <source>
        <dbReference type="SAM" id="MobiDB-lite"/>
    </source>
</evidence>
<dbReference type="PANTHER" id="PTHR45738">
    <property type="entry name" value="POLYPHOSPHOINOSITIDE PHOSPHATASE"/>
    <property type="match status" value="1"/>
</dbReference>
<protein>
    <submittedName>
        <fullName evidence="6">Phosphatidylinositol-3,5-bisphosphate 5-phosphatase</fullName>
    </submittedName>
</protein>
<evidence type="ECO:0000256" key="2">
    <source>
        <dbReference type="ARBA" id="ARBA00022801"/>
    </source>
</evidence>
<dbReference type="EMBL" id="CAJPDS010000014">
    <property type="protein sequence ID" value="CAF9914774.1"/>
    <property type="molecule type" value="Genomic_DNA"/>
</dbReference>
<reference evidence="6" key="1">
    <citation type="submission" date="2021-03" db="EMBL/GenBank/DDBJ databases">
        <authorList>
            <person name="Tagirdzhanova G."/>
        </authorList>
    </citation>
    <scope>NUCLEOTIDE SEQUENCE</scope>
</reference>
<evidence type="ECO:0000313" key="7">
    <source>
        <dbReference type="Proteomes" id="UP000664521"/>
    </source>
</evidence>
<dbReference type="GO" id="GO:0012505">
    <property type="term" value="C:endomembrane system"/>
    <property type="evidence" value="ECO:0007669"/>
    <property type="project" value="UniProtKB-SubCell"/>
</dbReference>
<evidence type="ECO:0000256" key="3">
    <source>
        <dbReference type="ARBA" id="ARBA00023136"/>
    </source>
</evidence>
<keyword evidence="3" id="KW-0472">Membrane</keyword>
<accession>A0A8H3F0H5</accession>
<dbReference type="Pfam" id="PF02383">
    <property type="entry name" value="Syja_N"/>
    <property type="match status" value="1"/>
</dbReference>